<reference evidence="3" key="1">
    <citation type="journal article" date="2010" name="Nature">
        <title>The Amphimedon queenslandica genome and the evolution of animal complexity.</title>
        <authorList>
            <person name="Srivastava M."/>
            <person name="Simakov O."/>
            <person name="Chapman J."/>
            <person name="Fahey B."/>
            <person name="Gauthier M.E."/>
            <person name="Mitros T."/>
            <person name="Richards G.S."/>
            <person name="Conaco C."/>
            <person name="Dacre M."/>
            <person name="Hellsten U."/>
            <person name="Larroux C."/>
            <person name="Putnam N.H."/>
            <person name="Stanke M."/>
            <person name="Adamska M."/>
            <person name="Darling A."/>
            <person name="Degnan S.M."/>
            <person name="Oakley T.H."/>
            <person name="Plachetzki D.C."/>
            <person name="Zhai Y."/>
            <person name="Adamski M."/>
            <person name="Calcino A."/>
            <person name="Cummins S.F."/>
            <person name="Goodstein D.M."/>
            <person name="Harris C."/>
            <person name="Jackson D.J."/>
            <person name="Leys S.P."/>
            <person name="Shu S."/>
            <person name="Woodcroft B.J."/>
            <person name="Vervoort M."/>
            <person name="Kosik K.S."/>
            <person name="Manning G."/>
            <person name="Degnan B.M."/>
            <person name="Rokhsar D.S."/>
        </authorList>
    </citation>
    <scope>NUCLEOTIDE SEQUENCE [LARGE SCALE GENOMIC DNA]</scope>
</reference>
<feature type="compositionally biased region" description="Low complexity" evidence="1">
    <location>
        <begin position="21"/>
        <end position="49"/>
    </location>
</feature>
<reference evidence="2" key="2">
    <citation type="submission" date="2024-06" db="UniProtKB">
        <authorList>
            <consortium name="EnsemblMetazoa"/>
        </authorList>
    </citation>
    <scope>IDENTIFICATION</scope>
</reference>
<feature type="region of interest" description="Disordered" evidence="1">
    <location>
        <begin position="1"/>
        <end position="49"/>
    </location>
</feature>
<dbReference type="EnsemblMetazoa" id="XM_020006066.1">
    <property type="protein sequence ID" value="XP_019861625.1"/>
    <property type="gene ID" value="LOC109590133"/>
</dbReference>
<sequence>MIDTKGTEDSTPDEGNKPTHNDSNNGTTTSGNTDAPTSSVPVVSTVSSSVTVITKPVTSTTSGNTPSAILRMNYATLVDAITNSLQKVTDALYAKELIPPQTNQSMLVPAVDNYTKAANLMNVIEK</sequence>
<dbReference type="AlphaFoldDB" id="A0AAN0JXF3"/>
<dbReference type="GeneID" id="109590133"/>
<organism evidence="2 3">
    <name type="scientific">Amphimedon queenslandica</name>
    <name type="common">Sponge</name>
    <dbReference type="NCBI Taxonomy" id="400682"/>
    <lineage>
        <taxon>Eukaryota</taxon>
        <taxon>Metazoa</taxon>
        <taxon>Porifera</taxon>
        <taxon>Demospongiae</taxon>
        <taxon>Heteroscleromorpha</taxon>
        <taxon>Haplosclerida</taxon>
        <taxon>Niphatidae</taxon>
        <taxon>Amphimedon</taxon>
    </lineage>
</organism>
<dbReference type="Proteomes" id="UP000007879">
    <property type="component" value="Unassembled WGS sequence"/>
</dbReference>
<evidence type="ECO:0000256" key="1">
    <source>
        <dbReference type="SAM" id="MobiDB-lite"/>
    </source>
</evidence>
<name>A0AAN0JXF3_AMPQE</name>
<evidence type="ECO:0000313" key="2">
    <source>
        <dbReference type="EnsemblMetazoa" id="XP_019861625.1"/>
    </source>
</evidence>
<keyword evidence="3" id="KW-1185">Reference proteome</keyword>
<dbReference type="RefSeq" id="XP_019861625.1">
    <property type="nucleotide sequence ID" value="XM_020006066.1"/>
</dbReference>
<proteinExistence type="predicted"/>
<feature type="compositionally biased region" description="Basic and acidic residues" evidence="1">
    <location>
        <begin position="1"/>
        <end position="20"/>
    </location>
</feature>
<protein>
    <submittedName>
        <fullName evidence="2">Uncharacterized protein</fullName>
    </submittedName>
</protein>
<evidence type="ECO:0000313" key="3">
    <source>
        <dbReference type="Proteomes" id="UP000007879"/>
    </source>
</evidence>
<dbReference type="KEGG" id="aqu:109590133"/>
<accession>A0AAN0JXF3</accession>